<dbReference type="InterPro" id="IPR002711">
    <property type="entry name" value="HNH"/>
</dbReference>
<dbReference type="InterPro" id="IPR003615">
    <property type="entry name" value="HNH_nuc"/>
</dbReference>
<dbReference type="PANTHER" id="PTHR47396">
    <property type="entry name" value="TYPE I RESTRICTION ENZYME ECOKI R PROTEIN"/>
    <property type="match status" value="1"/>
</dbReference>
<dbReference type="AlphaFoldDB" id="A0A951PQR9"/>
<accession>A0A951PQR9</accession>
<dbReference type="Gene3D" id="1.10.30.50">
    <property type="match status" value="1"/>
</dbReference>
<dbReference type="GO" id="GO:0008270">
    <property type="term" value="F:zinc ion binding"/>
    <property type="evidence" value="ECO:0007669"/>
    <property type="project" value="InterPro"/>
</dbReference>
<feature type="domain" description="Helicase C-terminal" evidence="3">
    <location>
        <begin position="293"/>
        <end position="474"/>
    </location>
</feature>
<evidence type="ECO:0000259" key="2">
    <source>
        <dbReference type="PROSITE" id="PS51192"/>
    </source>
</evidence>
<organism evidence="4 5">
    <name type="scientific">Symplocastrum torsivum CPER-KK1</name>
    <dbReference type="NCBI Taxonomy" id="450513"/>
    <lineage>
        <taxon>Bacteria</taxon>
        <taxon>Bacillati</taxon>
        <taxon>Cyanobacteriota</taxon>
        <taxon>Cyanophyceae</taxon>
        <taxon>Oscillatoriophycideae</taxon>
        <taxon>Oscillatoriales</taxon>
        <taxon>Microcoleaceae</taxon>
        <taxon>Symplocastrum</taxon>
    </lineage>
</organism>
<dbReference type="CDD" id="cd00085">
    <property type="entry name" value="HNHc"/>
    <property type="match status" value="1"/>
</dbReference>
<reference evidence="4" key="2">
    <citation type="journal article" date="2022" name="Microbiol. Resour. Announc.">
        <title>Metagenome Sequencing to Explore Phylogenomics of Terrestrial Cyanobacteria.</title>
        <authorList>
            <person name="Ward R.D."/>
            <person name="Stajich J.E."/>
            <person name="Johansen J.R."/>
            <person name="Huntemann M."/>
            <person name="Clum A."/>
            <person name="Foster B."/>
            <person name="Foster B."/>
            <person name="Roux S."/>
            <person name="Palaniappan K."/>
            <person name="Varghese N."/>
            <person name="Mukherjee S."/>
            <person name="Reddy T.B.K."/>
            <person name="Daum C."/>
            <person name="Copeland A."/>
            <person name="Chen I.A."/>
            <person name="Ivanova N.N."/>
            <person name="Kyrpides N.C."/>
            <person name="Shapiro N."/>
            <person name="Eloe-Fadrosh E.A."/>
            <person name="Pietrasiak N."/>
        </authorList>
    </citation>
    <scope>NUCLEOTIDE SEQUENCE</scope>
    <source>
        <strain evidence="4">CPER-KK1</strain>
    </source>
</reference>
<dbReference type="PANTHER" id="PTHR47396:SF1">
    <property type="entry name" value="ATP-DEPENDENT HELICASE IRC3-RELATED"/>
    <property type="match status" value="1"/>
</dbReference>
<dbReference type="SMART" id="SM00507">
    <property type="entry name" value="HNHc"/>
    <property type="match status" value="1"/>
</dbReference>
<dbReference type="GO" id="GO:0004519">
    <property type="term" value="F:endonuclease activity"/>
    <property type="evidence" value="ECO:0007669"/>
    <property type="project" value="InterPro"/>
</dbReference>
<feature type="domain" description="Helicase ATP-binding" evidence="2">
    <location>
        <begin position="41"/>
        <end position="225"/>
    </location>
</feature>
<dbReference type="Gene3D" id="3.40.50.300">
    <property type="entry name" value="P-loop containing nucleotide triphosphate hydrolases"/>
    <property type="match status" value="2"/>
</dbReference>
<feature type="region of interest" description="Disordered" evidence="1">
    <location>
        <begin position="649"/>
        <end position="687"/>
    </location>
</feature>
<keyword evidence="4" id="KW-0347">Helicase</keyword>
<protein>
    <submittedName>
        <fullName evidence="4">DEAD/DEAH box helicase family protein</fullName>
    </submittedName>
</protein>
<dbReference type="GO" id="GO:0005829">
    <property type="term" value="C:cytosol"/>
    <property type="evidence" value="ECO:0007669"/>
    <property type="project" value="TreeGrafter"/>
</dbReference>
<dbReference type="PROSITE" id="PS51192">
    <property type="entry name" value="HELICASE_ATP_BIND_1"/>
    <property type="match status" value="1"/>
</dbReference>
<keyword evidence="4" id="KW-0547">Nucleotide-binding</keyword>
<evidence type="ECO:0000313" key="5">
    <source>
        <dbReference type="Proteomes" id="UP000753908"/>
    </source>
</evidence>
<dbReference type="InterPro" id="IPR050742">
    <property type="entry name" value="Helicase_Restrict-Modif_Enz"/>
</dbReference>
<dbReference type="PROSITE" id="PS51194">
    <property type="entry name" value="HELICASE_CTER"/>
    <property type="match status" value="1"/>
</dbReference>
<dbReference type="Pfam" id="PF04851">
    <property type="entry name" value="ResIII"/>
    <property type="match status" value="1"/>
</dbReference>
<proteinExistence type="predicted"/>
<dbReference type="GO" id="GO:0005524">
    <property type="term" value="F:ATP binding"/>
    <property type="evidence" value="ECO:0007669"/>
    <property type="project" value="InterPro"/>
</dbReference>
<dbReference type="SUPFAM" id="SSF52540">
    <property type="entry name" value="P-loop containing nucleoside triphosphate hydrolases"/>
    <property type="match status" value="1"/>
</dbReference>
<dbReference type="SMART" id="SM00490">
    <property type="entry name" value="HELICc"/>
    <property type="match status" value="1"/>
</dbReference>
<dbReference type="InterPro" id="IPR006935">
    <property type="entry name" value="Helicase/UvrB_N"/>
</dbReference>
<dbReference type="Pfam" id="PF00271">
    <property type="entry name" value="Helicase_C"/>
    <property type="match status" value="1"/>
</dbReference>
<reference evidence="4" key="1">
    <citation type="submission" date="2021-05" db="EMBL/GenBank/DDBJ databases">
        <authorList>
            <person name="Pietrasiak N."/>
            <person name="Ward R."/>
            <person name="Stajich J.E."/>
            <person name="Kurbessoian T."/>
        </authorList>
    </citation>
    <scope>NUCLEOTIDE SEQUENCE</scope>
    <source>
        <strain evidence="4">CPER-KK1</strain>
    </source>
</reference>
<keyword evidence="4" id="KW-0378">Hydrolase</keyword>
<feature type="compositionally biased region" description="Acidic residues" evidence="1">
    <location>
        <begin position="661"/>
        <end position="685"/>
    </location>
</feature>
<dbReference type="GO" id="GO:0003677">
    <property type="term" value="F:DNA binding"/>
    <property type="evidence" value="ECO:0007669"/>
    <property type="project" value="InterPro"/>
</dbReference>
<name>A0A951PQR9_9CYAN</name>
<dbReference type="GO" id="GO:0016787">
    <property type="term" value="F:hydrolase activity"/>
    <property type="evidence" value="ECO:0007669"/>
    <property type="project" value="InterPro"/>
</dbReference>
<sequence length="864" mass="100404">MTNAQKSHFYREFDLKKVQPSHKVPANHQNEALAKLKEWFKKQYSEPAGGILALPTGGGKTFTASRFLCSSLSLDSYEGPVSKGYKVLWLAHTKHLLEQAFYSFESEVGRISEQKRQLNVRVVSLGNQPVHSIKASDDVVIITLQTLRGAYNRQDTQLEPFLNSADKLFVVFDEAHHSPAYSYRKLMLDLRKRFSNKIWLLGLTATPTYTDESRRGWLRELFPQEVIYPKNAEGFIDRLIGDGILAKPKFEEHSTNLEVEFDEQEYKKWVSTYKDLPEDIIKKLAENEERNQFIADTYVKYKERYKKTIIFADRWYQCEALCKFLEKRGVKARAIYTKVDRNSSAVLADHKEVLEQFRNGDLEVLINIQMLTEGTDVPNAQTVFLTRQTTSSILLTQMIGRALRGSQFGGTDKAYIVSFIDDWKQVIDWGKADFNGGKNDDIPEYGEQAPLDLISIELVRRWADQVAMREDSSLPPFLTLLPLGWYLLEFQTVVSESEDNEVRQLLLVFDNEKESYEKFIQSLTQAKSKAFAEIDVSFEDKLTQLEEWKREYFKNSEEYIGENLLRNIFHIARHVSQNDGEQPRWFDFEQRENHNLDTVAQGFIKAKLDRIAENQKLQVEYKRTDRYWNVIYQNYIRFKEQYDVCVNRLLNPPPEPHPPNEDDYIEDDEPYPPNEDDYIEDDEPSEEAKRLVKKRDGNRCLCCGEENSRLLQVDHIKPKYYGGDHSLDNLQTLCSQCNQIKGTETIDFRIHKTPLAVAPVSVPLSEFIKLGNHKDGYRLSLRRSLNFFYRCAAVNSEIKVNSSTGENLYRWEISLYAGNNPGWVIPHLKQTLREIRLVRFQVRVARPKEIVITAPGFDVFDPII</sequence>
<dbReference type="Proteomes" id="UP000753908">
    <property type="component" value="Unassembled WGS sequence"/>
</dbReference>
<evidence type="ECO:0000256" key="1">
    <source>
        <dbReference type="SAM" id="MobiDB-lite"/>
    </source>
</evidence>
<dbReference type="GO" id="GO:0004386">
    <property type="term" value="F:helicase activity"/>
    <property type="evidence" value="ECO:0007669"/>
    <property type="project" value="UniProtKB-KW"/>
</dbReference>
<keyword evidence="4" id="KW-0067">ATP-binding</keyword>
<comment type="caution">
    <text evidence="4">The sequence shown here is derived from an EMBL/GenBank/DDBJ whole genome shotgun (WGS) entry which is preliminary data.</text>
</comment>
<evidence type="ECO:0000313" key="4">
    <source>
        <dbReference type="EMBL" id="MBW4547639.1"/>
    </source>
</evidence>
<gene>
    <name evidence="4" type="ORF">KME25_24830</name>
</gene>
<dbReference type="EMBL" id="JAHHIF010000045">
    <property type="protein sequence ID" value="MBW4547639.1"/>
    <property type="molecule type" value="Genomic_DNA"/>
</dbReference>
<dbReference type="InterPro" id="IPR027417">
    <property type="entry name" value="P-loop_NTPase"/>
</dbReference>
<dbReference type="InterPro" id="IPR014001">
    <property type="entry name" value="Helicase_ATP-bd"/>
</dbReference>
<dbReference type="Pfam" id="PF01844">
    <property type="entry name" value="HNH"/>
    <property type="match status" value="1"/>
</dbReference>
<evidence type="ECO:0000259" key="3">
    <source>
        <dbReference type="PROSITE" id="PS51194"/>
    </source>
</evidence>
<dbReference type="SMART" id="SM00487">
    <property type="entry name" value="DEXDc"/>
    <property type="match status" value="1"/>
</dbReference>
<dbReference type="InterPro" id="IPR001650">
    <property type="entry name" value="Helicase_C-like"/>
</dbReference>